<protein>
    <submittedName>
        <fullName evidence="3">Zn-ribbon domain-containing OB-fold protein</fullName>
    </submittedName>
</protein>
<dbReference type="InterPro" id="IPR012340">
    <property type="entry name" value="NA-bd_OB-fold"/>
</dbReference>
<dbReference type="AlphaFoldDB" id="A0A3N6PYF6"/>
<dbReference type="PANTHER" id="PTHR34075">
    <property type="entry name" value="BLR3430 PROTEIN"/>
    <property type="match status" value="1"/>
</dbReference>
<dbReference type="Proteomes" id="UP000272778">
    <property type="component" value="Unassembled WGS sequence"/>
</dbReference>
<keyword evidence="4" id="KW-1185">Reference proteome</keyword>
<reference evidence="3 4" key="1">
    <citation type="submission" date="2018-11" db="EMBL/GenBank/DDBJ databases">
        <title>Paraburkholderia sp. DHOA04, isolated from soil.</title>
        <authorList>
            <person name="Gao Z.-H."/>
            <person name="Qiu L.-H."/>
            <person name="Fu J.-C."/>
        </authorList>
    </citation>
    <scope>NUCLEOTIDE SEQUENCE [LARGE SCALE GENOMIC DNA]</scope>
    <source>
        <strain evidence="3 4">DHOA04</strain>
    </source>
</reference>
<name>A0A3N6PYF6_9BURK</name>
<dbReference type="InterPro" id="IPR052513">
    <property type="entry name" value="Thioester_dehydratase-like"/>
</dbReference>
<dbReference type="InterPro" id="IPR002878">
    <property type="entry name" value="ChsH2_C"/>
</dbReference>
<dbReference type="SUPFAM" id="SSF50249">
    <property type="entry name" value="Nucleic acid-binding proteins"/>
    <property type="match status" value="1"/>
</dbReference>
<dbReference type="EMBL" id="RQIS01000011">
    <property type="protein sequence ID" value="RQH05076.1"/>
    <property type="molecule type" value="Genomic_DNA"/>
</dbReference>
<sequence>MSKVISRALPGEHVHIGMDPWTEPFWQAAKEQRLTAAKCGDCGTFRMPPTPFCPNCQSQKTEWPTLSGKGTVYSFAICNRSPFPGIEDFVYVPVVVELDDAPGVRLVSNLVDVDPEQVHIGMRVTVGWNDISEGWKQPIFKAG</sequence>
<proteinExistence type="predicted"/>
<feature type="domain" description="ChsH2 C-terminal OB-fold" evidence="1">
    <location>
        <begin position="63"/>
        <end position="128"/>
    </location>
</feature>
<gene>
    <name evidence="3" type="ORF">D1Y85_16905</name>
</gene>
<dbReference type="RefSeq" id="WP_124152210.1">
    <property type="nucleotide sequence ID" value="NZ_RQIS01000011.1"/>
</dbReference>
<dbReference type="OrthoDB" id="5514845at2"/>
<comment type="caution">
    <text evidence="3">The sequence shown here is derived from an EMBL/GenBank/DDBJ whole genome shotgun (WGS) entry which is preliminary data.</text>
</comment>
<feature type="domain" description="ChsH2 rubredoxin-like zinc ribbon" evidence="2">
    <location>
        <begin position="26"/>
        <end position="61"/>
    </location>
</feature>
<organism evidence="3 4">
    <name type="scientific">Paraburkholderia dinghuensis</name>
    <dbReference type="NCBI Taxonomy" id="2305225"/>
    <lineage>
        <taxon>Bacteria</taxon>
        <taxon>Pseudomonadati</taxon>
        <taxon>Pseudomonadota</taxon>
        <taxon>Betaproteobacteria</taxon>
        <taxon>Burkholderiales</taxon>
        <taxon>Burkholderiaceae</taxon>
        <taxon>Paraburkholderia</taxon>
    </lineage>
</organism>
<evidence type="ECO:0000313" key="3">
    <source>
        <dbReference type="EMBL" id="RQH05076.1"/>
    </source>
</evidence>
<evidence type="ECO:0000259" key="1">
    <source>
        <dbReference type="Pfam" id="PF01796"/>
    </source>
</evidence>
<dbReference type="Gene3D" id="6.10.30.10">
    <property type="match status" value="1"/>
</dbReference>
<dbReference type="InterPro" id="IPR022002">
    <property type="entry name" value="ChsH2_Znr"/>
</dbReference>
<dbReference type="Pfam" id="PF01796">
    <property type="entry name" value="OB_ChsH2_C"/>
    <property type="match status" value="1"/>
</dbReference>
<dbReference type="PANTHER" id="PTHR34075:SF5">
    <property type="entry name" value="BLR3430 PROTEIN"/>
    <property type="match status" value="1"/>
</dbReference>
<evidence type="ECO:0000313" key="4">
    <source>
        <dbReference type="Proteomes" id="UP000272778"/>
    </source>
</evidence>
<accession>A0A3N6PYF6</accession>
<dbReference type="Pfam" id="PF12172">
    <property type="entry name" value="zf-ChsH2"/>
    <property type="match status" value="1"/>
</dbReference>
<evidence type="ECO:0000259" key="2">
    <source>
        <dbReference type="Pfam" id="PF12172"/>
    </source>
</evidence>